<keyword evidence="4" id="KW-1185">Reference proteome</keyword>
<dbReference type="Proteomes" id="UP000554482">
    <property type="component" value="Unassembled WGS sequence"/>
</dbReference>
<protein>
    <submittedName>
        <fullName evidence="3">Uncharacterized protein</fullName>
    </submittedName>
</protein>
<dbReference type="AlphaFoldDB" id="A0A7J6VPD4"/>
<feature type="region of interest" description="Disordered" evidence="2">
    <location>
        <begin position="152"/>
        <end position="186"/>
    </location>
</feature>
<sequence length="306" mass="33573">MLFLEELGYNFPIVFEIDETRKWEQPGGKRPVVVEKNLGGEAEEVPSQDGGEENVPMVPGVEIEKLGPNNINNAGDRPIQSHKERSAGEIFGAGLPGLRLSRQIWPGVNKGGRARFGKIKQLARQFVDRENQKHVFGGEIQGEVVEVSQVGSAASVSSPHDTVYPSVGVSSKRRDEGDNPLKNMSGEENAGDVVEIFDSGSNQSTVKKLSGKKTGSKLGDWFNQECCQLKSVEEVEEWVSGIIAPLTNQVGVSSIKGDQAVKSFFLNLGLTKLKERQIKDMNDDEREINNYEQSNAELLGDKLIHV</sequence>
<accession>A0A7J6VPD4</accession>
<organism evidence="3 4">
    <name type="scientific">Thalictrum thalictroides</name>
    <name type="common">Rue-anemone</name>
    <name type="synonym">Anemone thalictroides</name>
    <dbReference type="NCBI Taxonomy" id="46969"/>
    <lineage>
        <taxon>Eukaryota</taxon>
        <taxon>Viridiplantae</taxon>
        <taxon>Streptophyta</taxon>
        <taxon>Embryophyta</taxon>
        <taxon>Tracheophyta</taxon>
        <taxon>Spermatophyta</taxon>
        <taxon>Magnoliopsida</taxon>
        <taxon>Ranunculales</taxon>
        <taxon>Ranunculaceae</taxon>
        <taxon>Thalictroideae</taxon>
        <taxon>Thalictrum</taxon>
    </lineage>
</organism>
<comment type="caution">
    <text evidence="3">The sequence shown here is derived from an EMBL/GenBank/DDBJ whole genome shotgun (WGS) entry which is preliminary data.</text>
</comment>
<evidence type="ECO:0000313" key="3">
    <source>
        <dbReference type="EMBL" id="KAF5186030.1"/>
    </source>
</evidence>
<evidence type="ECO:0000256" key="2">
    <source>
        <dbReference type="SAM" id="MobiDB-lite"/>
    </source>
</evidence>
<dbReference type="EMBL" id="JABWDY010029925">
    <property type="protein sequence ID" value="KAF5186030.1"/>
    <property type="molecule type" value="Genomic_DNA"/>
</dbReference>
<keyword evidence="1" id="KW-0175">Coiled coil</keyword>
<reference evidence="3 4" key="1">
    <citation type="submission" date="2020-06" db="EMBL/GenBank/DDBJ databases">
        <title>Transcriptomic and genomic resources for Thalictrum thalictroides and T. hernandezii: Facilitating candidate gene discovery in an emerging model plant lineage.</title>
        <authorList>
            <person name="Arias T."/>
            <person name="Riano-Pachon D.M."/>
            <person name="Di Stilio V.S."/>
        </authorList>
    </citation>
    <scope>NUCLEOTIDE SEQUENCE [LARGE SCALE GENOMIC DNA]</scope>
    <source>
        <strain evidence="4">cv. WT478/WT964</strain>
        <tissue evidence="3">Leaves</tissue>
    </source>
</reference>
<name>A0A7J6VPD4_THATH</name>
<evidence type="ECO:0000256" key="1">
    <source>
        <dbReference type="SAM" id="Coils"/>
    </source>
</evidence>
<gene>
    <name evidence="3" type="ORF">FRX31_024383</name>
</gene>
<proteinExistence type="predicted"/>
<feature type="coiled-coil region" evidence="1">
    <location>
        <begin position="274"/>
        <end position="301"/>
    </location>
</feature>
<evidence type="ECO:0000313" key="4">
    <source>
        <dbReference type="Proteomes" id="UP000554482"/>
    </source>
</evidence>